<proteinExistence type="predicted"/>
<sequence>MCTYVLLIPTCHHNPILLFVTSCCLIIRQLQRINHLAAWEDDALGEIPFTFPESCLPGPETIQPIYTNGSCRLDCHYVPETALVEHMFPATVFPSGWADGDPRMAGELEIWDPGSK</sequence>
<dbReference type="AlphaFoldDB" id="A0AAX4HWS6"/>
<dbReference type="GeneID" id="87936729"/>
<accession>A0AAX4HWS6</accession>
<evidence type="ECO:0000313" key="2">
    <source>
        <dbReference type="Proteomes" id="UP001322277"/>
    </source>
</evidence>
<dbReference type="RefSeq" id="XP_062772436.1">
    <property type="nucleotide sequence ID" value="XM_062916385.1"/>
</dbReference>
<keyword evidence="2" id="KW-1185">Reference proteome</keyword>
<evidence type="ECO:0000313" key="1">
    <source>
        <dbReference type="EMBL" id="WQF75212.1"/>
    </source>
</evidence>
<dbReference type="Proteomes" id="UP001322277">
    <property type="component" value="Chromosome 1"/>
</dbReference>
<organism evidence="1 2">
    <name type="scientific">Colletotrichum destructivum</name>
    <dbReference type="NCBI Taxonomy" id="34406"/>
    <lineage>
        <taxon>Eukaryota</taxon>
        <taxon>Fungi</taxon>
        <taxon>Dikarya</taxon>
        <taxon>Ascomycota</taxon>
        <taxon>Pezizomycotina</taxon>
        <taxon>Sordariomycetes</taxon>
        <taxon>Hypocreomycetidae</taxon>
        <taxon>Glomerellales</taxon>
        <taxon>Glomerellaceae</taxon>
        <taxon>Colletotrichum</taxon>
        <taxon>Colletotrichum destructivum species complex</taxon>
    </lineage>
</organism>
<dbReference type="EMBL" id="CP137305">
    <property type="protein sequence ID" value="WQF75212.1"/>
    <property type="molecule type" value="Genomic_DNA"/>
</dbReference>
<protein>
    <submittedName>
        <fullName evidence="1">Uncharacterized protein</fullName>
    </submittedName>
</protein>
<reference evidence="2" key="1">
    <citation type="journal article" date="2023" name="bioRxiv">
        <title>Complete genome of the Medicago anthracnose fungus, Colletotrichum destructivum, reveals a mini-chromosome-like region within a core chromosome.</title>
        <authorList>
            <person name="Lapalu N."/>
            <person name="Simon A."/>
            <person name="Lu A."/>
            <person name="Plaumann P.-L."/>
            <person name="Amselem J."/>
            <person name="Pigne S."/>
            <person name="Auger A."/>
            <person name="Koch C."/>
            <person name="Dallery J.-F."/>
            <person name="O'Connell R.J."/>
        </authorList>
    </citation>
    <scope>NUCLEOTIDE SEQUENCE [LARGE SCALE GENOMIC DNA]</scope>
    <source>
        <strain evidence="2">CBS 520.97</strain>
    </source>
</reference>
<gene>
    <name evidence="1" type="ORF">CDEST_00226</name>
</gene>
<dbReference type="KEGG" id="cdet:87936729"/>
<name>A0AAX4HWS6_9PEZI</name>